<evidence type="ECO:0000256" key="1">
    <source>
        <dbReference type="SAM" id="Phobius"/>
    </source>
</evidence>
<dbReference type="GeneID" id="59254213"/>
<name>A0A8H6EMQ5_9HELO</name>
<gene>
    <name evidence="2" type="ORF">Bfra_000071</name>
</gene>
<protein>
    <submittedName>
        <fullName evidence="2">Uncharacterized protein</fullName>
    </submittedName>
</protein>
<evidence type="ECO:0000313" key="3">
    <source>
        <dbReference type="Proteomes" id="UP000531561"/>
    </source>
</evidence>
<keyword evidence="1" id="KW-0812">Transmembrane</keyword>
<dbReference type="OrthoDB" id="3515641at2759"/>
<dbReference type="EMBL" id="JABFCT010000002">
    <property type="protein sequence ID" value="KAF5877908.1"/>
    <property type="molecule type" value="Genomic_DNA"/>
</dbReference>
<keyword evidence="3" id="KW-1185">Reference proteome</keyword>
<accession>A0A8H6EMQ5</accession>
<feature type="transmembrane region" description="Helical" evidence="1">
    <location>
        <begin position="685"/>
        <end position="707"/>
    </location>
</feature>
<comment type="caution">
    <text evidence="2">The sequence shown here is derived from an EMBL/GenBank/DDBJ whole genome shotgun (WGS) entry which is preliminary data.</text>
</comment>
<sequence length="793" mass="87627">MVSKTFYRRLGFPVQKSPRFRIQIKVHWFKIIGLFFLWPFTQSKLISTYMENRKHKSEDLKEATVRGRWHVARSCAFHLLPITVTIILLLLNSLEVYSDSIGSDVDNLNARLNALQFAAKMHEILIGASLSTMGLNLLQYEVLNGGIPFGGLLAGFRINDLGSLLSPDLWAIGTRGTKKFLLIALTLSLLTILAAICGPASAILMLPSLGWWEVSVRQNLEYLVGSATTSKPLFFVGANESSLWPMKISDANYSPYVCDASNTTNNLSIPVGCPGGGASVIFDWARATYSLGSNTPLRWNITMPIFRNTSSSFPGPNFNRFVEGVGYLDWRFTNTISWLLSQTISTPAAETLVSVALALGSANTTTRWKLTLSDGSDPPAAQAFATCSSNTHWIYQKATGLIWHSADFWILGSLENGSIGFIDPDREEHPVSPPYPSVDMKFTFPLEEPARGSWYSNASTTLDLWNASRQSVSTWASSEGQRASIGAAMITCAEEFGDGMCGTHQSWVPLEFTTCSVFAQWQPMEIFIIPSMDRFVHLSGFDSPDRSLDKWLRNNLSDFDQQKVQFDAGWANSALSPNQTLIPIVTALSQPGTYNDRETAFGVAATTLIADAMARNGMSNNAILKGNFEFPPLLWPSGYPKWNTFFPDILSSEGLETNLENFTPIDIRQWRNGYSYSINGITRRLAFGILLVHILFALIHTTLLIWIGWSCNIFKSLCEIVALAINSSPTPKLENTCVGIARLDTYKCIVKVREVSEQHLGLVLAGEEGSSKGVVVGKMYGNMGVKEGHLKVE</sequence>
<dbReference type="Proteomes" id="UP000531561">
    <property type="component" value="Unassembled WGS sequence"/>
</dbReference>
<evidence type="ECO:0000313" key="2">
    <source>
        <dbReference type="EMBL" id="KAF5877908.1"/>
    </source>
</evidence>
<organism evidence="2 3">
    <name type="scientific">Botrytis fragariae</name>
    <dbReference type="NCBI Taxonomy" id="1964551"/>
    <lineage>
        <taxon>Eukaryota</taxon>
        <taxon>Fungi</taxon>
        <taxon>Dikarya</taxon>
        <taxon>Ascomycota</taxon>
        <taxon>Pezizomycotina</taxon>
        <taxon>Leotiomycetes</taxon>
        <taxon>Helotiales</taxon>
        <taxon>Sclerotiniaceae</taxon>
        <taxon>Botrytis</taxon>
    </lineage>
</organism>
<reference evidence="2 3" key="1">
    <citation type="journal article" date="2020" name="Phytopathology">
        <title>A high-quality genome resource of Botrytis fragariae, a new and rapidly spreading fungal pathogen causing strawberry gray mold in the U.S.A.</title>
        <authorList>
            <person name="Wu Y."/>
            <person name="Saski C.A."/>
            <person name="Schnabel G."/>
            <person name="Xiao S."/>
            <person name="Hu M."/>
        </authorList>
    </citation>
    <scope>NUCLEOTIDE SEQUENCE [LARGE SCALE GENOMIC DNA]</scope>
    <source>
        <strain evidence="2 3">BVB16</strain>
    </source>
</reference>
<dbReference type="AlphaFoldDB" id="A0A8H6EMQ5"/>
<feature type="transmembrane region" description="Helical" evidence="1">
    <location>
        <begin position="70"/>
        <end position="91"/>
    </location>
</feature>
<proteinExistence type="predicted"/>
<keyword evidence="1" id="KW-1133">Transmembrane helix</keyword>
<feature type="transmembrane region" description="Helical" evidence="1">
    <location>
        <begin position="180"/>
        <end position="212"/>
    </location>
</feature>
<keyword evidence="1" id="KW-0472">Membrane</keyword>
<dbReference type="RefSeq" id="XP_037196854.1">
    <property type="nucleotide sequence ID" value="XM_037330521.1"/>
</dbReference>